<protein>
    <submittedName>
        <fullName evidence="2">Uncharacterized protein</fullName>
    </submittedName>
</protein>
<dbReference type="AlphaFoldDB" id="A0A0R1KCG8"/>
<evidence type="ECO:0000256" key="1">
    <source>
        <dbReference type="SAM" id="Phobius"/>
    </source>
</evidence>
<evidence type="ECO:0000313" key="2">
    <source>
        <dbReference type="EMBL" id="KRK81168.1"/>
    </source>
</evidence>
<gene>
    <name evidence="2" type="ORF">FD03_GL000760</name>
</gene>
<name>A0A0R1KCG8_9LACO</name>
<feature type="transmembrane region" description="Helical" evidence="1">
    <location>
        <begin position="17"/>
        <end position="41"/>
    </location>
</feature>
<dbReference type="EMBL" id="AZDZ01000001">
    <property type="protein sequence ID" value="KRK81168.1"/>
    <property type="molecule type" value="Genomic_DNA"/>
</dbReference>
<keyword evidence="1" id="KW-0472">Membrane</keyword>
<reference evidence="2 3" key="1">
    <citation type="journal article" date="2015" name="Genome Announc.">
        <title>Expanding the biotechnology potential of lactobacilli through comparative genomics of 213 strains and associated genera.</title>
        <authorList>
            <person name="Sun Z."/>
            <person name="Harris H.M."/>
            <person name="McCann A."/>
            <person name="Guo C."/>
            <person name="Argimon S."/>
            <person name="Zhang W."/>
            <person name="Yang X."/>
            <person name="Jeffery I.B."/>
            <person name="Cooney J.C."/>
            <person name="Kagawa T.F."/>
            <person name="Liu W."/>
            <person name="Song Y."/>
            <person name="Salvetti E."/>
            <person name="Wrobel A."/>
            <person name="Rasinkangas P."/>
            <person name="Parkhill J."/>
            <person name="Rea M.C."/>
            <person name="O'Sullivan O."/>
            <person name="Ritari J."/>
            <person name="Douillard F.P."/>
            <person name="Paul Ross R."/>
            <person name="Yang R."/>
            <person name="Briner A.E."/>
            <person name="Felis G.E."/>
            <person name="de Vos W.M."/>
            <person name="Barrangou R."/>
            <person name="Klaenhammer T.R."/>
            <person name="Caufield P.W."/>
            <person name="Cui Y."/>
            <person name="Zhang H."/>
            <person name="O'Toole P.W."/>
        </authorList>
    </citation>
    <scope>NUCLEOTIDE SEQUENCE [LARGE SCALE GENOMIC DNA]</scope>
    <source>
        <strain evidence="2 3">DSM 19682</strain>
    </source>
</reference>
<dbReference type="STRING" id="1423775.FD03_GL000760"/>
<organism evidence="2 3">
    <name type="scientific">Companilactobacillus nodensis DSM 19682 = JCM 14932 = NBRC 107160</name>
    <dbReference type="NCBI Taxonomy" id="1423775"/>
    <lineage>
        <taxon>Bacteria</taxon>
        <taxon>Bacillati</taxon>
        <taxon>Bacillota</taxon>
        <taxon>Bacilli</taxon>
        <taxon>Lactobacillales</taxon>
        <taxon>Lactobacillaceae</taxon>
        <taxon>Companilactobacillus</taxon>
    </lineage>
</organism>
<accession>A0A0R1KCG8</accession>
<keyword evidence="3" id="KW-1185">Reference proteome</keyword>
<proteinExistence type="predicted"/>
<keyword evidence="1" id="KW-1133">Transmembrane helix</keyword>
<dbReference type="PATRIC" id="fig|1423775.4.peg.777"/>
<dbReference type="Proteomes" id="UP000051248">
    <property type="component" value="Unassembled WGS sequence"/>
</dbReference>
<evidence type="ECO:0000313" key="3">
    <source>
        <dbReference type="Proteomes" id="UP000051248"/>
    </source>
</evidence>
<comment type="caution">
    <text evidence="2">The sequence shown here is derived from an EMBL/GenBank/DDBJ whole genome shotgun (WGS) entry which is preliminary data.</text>
</comment>
<sequence length="54" mass="5791">MASNNNKTVNNKKVTPIFIGVIVVAVLVITVMPMIGGFGMFHGMGGYGMGMRCW</sequence>
<keyword evidence="1" id="KW-0812">Transmembrane</keyword>